<dbReference type="AlphaFoldDB" id="A0AAV7MYV3"/>
<evidence type="ECO:0000313" key="2">
    <source>
        <dbReference type="EMBL" id="KAJ1108953.1"/>
    </source>
</evidence>
<dbReference type="Proteomes" id="UP001066276">
    <property type="component" value="Chromosome 9"/>
</dbReference>
<accession>A0AAV7MYV3</accession>
<gene>
    <name evidence="2" type="ORF">NDU88_006323</name>
</gene>
<evidence type="ECO:0000313" key="3">
    <source>
        <dbReference type="Proteomes" id="UP001066276"/>
    </source>
</evidence>
<feature type="compositionally biased region" description="Basic residues" evidence="1">
    <location>
        <begin position="21"/>
        <end position="38"/>
    </location>
</feature>
<sequence length="75" mass="8347">MSSADRGSGLHLAQCLGGRIRAPRRHTRHLNGRRRHLGGSRLTRPDAQVPGKLQAKSLNQAHTCPVRYRDVCPEN</sequence>
<dbReference type="EMBL" id="JANPWB010000013">
    <property type="protein sequence ID" value="KAJ1108953.1"/>
    <property type="molecule type" value="Genomic_DNA"/>
</dbReference>
<organism evidence="2 3">
    <name type="scientific">Pleurodeles waltl</name>
    <name type="common">Iberian ribbed newt</name>
    <dbReference type="NCBI Taxonomy" id="8319"/>
    <lineage>
        <taxon>Eukaryota</taxon>
        <taxon>Metazoa</taxon>
        <taxon>Chordata</taxon>
        <taxon>Craniata</taxon>
        <taxon>Vertebrata</taxon>
        <taxon>Euteleostomi</taxon>
        <taxon>Amphibia</taxon>
        <taxon>Batrachia</taxon>
        <taxon>Caudata</taxon>
        <taxon>Salamandroidea</taxon>
        <taxon>Salamandridae</taxon>
        <taxon>Pleurodelinae</taxon>
        <taxon>Pleurodeles</taxon>
    </lineage>
</organism>
<feature type="region of interest" description="Disordered" evidence="1">
    <location>
        <begin position="16"/>
        <end position="58"/>
    </location>
</feature>
<reference evidence="2" key="1">
    <citation type="journal article" date="2022" name="bioRxiv">
        <title>Sequencing and chromosome-scale assembly of the giantPleurodeles waltlgenome.</title>
        <authorList>
            <person name="Brown T."/>
            <person name="Elewa A."/>
            <person name="Iarovenko S."/>
            <person name="Subramanian E."/>
            <person name="Araus A.J."/>
            <person name="Petzold A."/>
            <person name="Susuki M."/>
            <person name="Suzuki K.-i.T."/>
            <person name="Hayashi T."/>
            <person name="Toyoda A."/>
            <person name="Oliveira C."/>
            <person name="Osipova E."/>
            <person name="Leigh N.D."/>
            <person name="Simon A."/>
            <person name="Yun M.H."/>
        </authorList>
    </citation>
    <scope>NUCLEOTIDE SEQUENCE</scope>
    <source>
        <strain evidence="2">20211129_DDA</strain>
        <tissue evidence="2">Liver</tissue>
    </source>
</reference>
<evidence type="ECO:0000256" key="1">
    <source>
        <dbReference type="SAM" id="MobiDB-lite"/>
    </source>
</evidence>
<comment type="caution">
    <text evidence="2">The sequence shown here is derived from an EMBL/GenBank/DDBJ whole genome shotgun (WGS) entry which is preliminary data.</text>
</comment>
<protein>
    <submittedName>
        <fullName evidence="2">Uncharacterized protein</fullName>
    </submittedName>
</protein>
<name>A0AAV7MYV3_PLEWA</name>
<proteinExistence type="predicted"/>
<keyword evidence="3" id="KW-1185">Reference proteome</keyword>